<dbReference type="Gene3D" id="3.10.110.10">
    <property type="entry name" value="Ubiquitin Conjugating Enzyme"/>
    <property type="match status" value="1"/>
</dbReference>
<accession>A0AAV7XFK0</accession>
<dbReference type="SUPFAM" id="SSF54495">
    <property type="entry name" value="UBC-like"/>
    <property type="match status" value="1"/>
</dbReference>
<evidence type="ECO:0000259" key="13">
    <source>
        <dbReference type="PROSITE" id="PS50127"/>
    </source>
</evidence>
<evidence type="ECO:0000256" key="7">
    <source>
        <dbReference type="ARBA" id="ARBA00076317"/>
    </source>
</evidence>
<dbReference type="Proteomes" id="UP001075354">
    <property type="component" value="Chromosome 9"/>
</dbReference>
<evidence type="ECO:0000256" key="8">
    <source>
        <dbReference type="ARBA" id="ARBA00077509"/>
    </source>
</evidence>
<keyword evidence="5 11" id="KW-0067">ATP-binding</keyword>
<evidence type="ECO:0000256" key="1">
    <source>
        <dbReference type="ARBA" id="ARBA00012486"/>
    </source>
</evidence>
<evidence type="ECO:0000256" key="12">
    <source>
        <dbReference type="SAM" id="MobiDB-lite"/>
    </source>
</evidence>
<feature type="domain" description="UBC core" evidence="13">
    <location>
        <begin position="3"/>
        <end position="154"/>
    </location>
</feature>
<feature type="compositionally biased region" description="Basic and acidic residues" evidence="12">
    <location>
        <begin position="199"/>
        <end position="208"/>
    </location>
</feature>
<organism evidence="14 15">
    <name type="scientific">Megalurothrips usitatus</name>
    <name type="common">bean blossom thrips</name>
    <dbReference type="NCBI Taxonomy" id="439358"/>
    <lineage>
        <taxon>Eukaryota</taxon>
        <taxon>Metazoa</taxon>
        <taxon>Ecdysozoa</taxon>
        <taxon>Arthropoda</taxon>
        <taxon>Hexapoda</taxon>
        <taxon>Insecta</taxon>
        <taxon>Pterygota</taxon>
        <taxon>Neoptera</taxon>
        <taxon>Paraneoptera</taxon>
        <taxon>Thysanoptera</taxon>
        <taxon>Terebrantia</taxon>
        <taxon>Thripoidea</taxon>
        <taxon>Thripidae</taxon>
        <taxon>Megalurothrips</taxon>
    </lineage>
</organism>
<dbReference type="GO" id="GO:0061631">
    <property type="term" value="F:ubiquitin conjugating enzyme activity"/>
    <property type="evidence" value="ECO:0007669"/>
    <property type="project" value="UniProtKB-EC"/>
</dbReference>
<sequence length="208" mass="23593">MAKKDVRVRRELEKFMKQPPAGISLCTINDDNFAEMRATIIGVAGTPYESGVFKLDVTITDRYPYEPPHIRFKTPIYHPNIDNNGRICLELLKLPPSGCWRPVVTIEGVLLAIQTLLCTPNPDDPLMDSIARQYRLDKNEFEKNAREYTLQHACQSRQNSAGTSKGENVPLKDFCFQDSGVTSNNQKRKSSDVDITENSNKKFKDEVL</sequence>
<evidence type="ECO:0000256" key="11">
    <source>
        <dbReference type="RuleBase" id="RU362109"/>
    </source>
</evidence>
<dbReference type="EMBL" id="JAPTSV010000009">
    <property type="protein sequence ID" value="KAJ1524123.1"/>
    <property type="molecule type" value="Genomic_DNA"/>
</dbReference>
<evidence type="ECO:0000256" key="2">
    <source>
        <dbReference type="ARBA" id="ARBA00022679"/>
    </source>
</evidence>
<evidence type="ECO:0000256" key="10">
    <source>
        <dbReference type="PROSITE-ProRule" id="PRU10133"/>
    </source>
</evidence>
<evidence type="ECO:0000256" key="4">
    <source>
        <dbReference type="ARBA" id="ARBA00022786"/>
    </source>
</evidence>
<comment type="caution">
    <text evidence="14">The sequence shown here is derived from an EMBL/GenBank/DDBJ whole genome shotgun (WGS) entry which is preliminary data.</text>
</comment>
<dbReference type="InterPro" id="IPR016135">
    <property type="entry name" value="UBQ-conjugating_enzyme/RWD"/>
</dbReference>
<keyword evidence="4 11" id="KW-0833">Ubl conjugation pathway</keyword>
<dbReference type="SMART" id="SM00212">
    <property type="entry name" value="UBCc"/>
    <property type="match status" value="1"/>
</dbReference>
<dbReference type="InterPro" id="IPR023313">
    <property type="entry name" value="UBQ-conjugating_AS"/>
</dbReference>
<gene>
    <name evidence="14" type="ORF">ONE63_010654</name>
</gene>
<dbReference type="InterPro" id="IPR050113">
    <property type="entry name" value="Ub_conjugating_enzyme"/>
</dbReference>
<reference evidence="14" key="1">
    <citation type="submission" date="2022-12" db="EMBL/GenBank/DDBJ databases">
        <title>Chromosome-level genome assembly of the bean flower thrips Megalurothrips usitatus.</title>
        <authorList>
            <person name="Ma L."/>
            <person name="Liu Q."/>
            <person name="Li H."/>
            <person name="Cai W."/>
        </authorList>
    </citation>
    <scope>NUCLEOTIDE SEQUENCE</scope>
    <source>
        <strain evidence="14">Cailab_2022a</strain>
    </source>
</reference>
<dbReference type="PROSITE" id="PS00183">
    <property type="entry name" value="UBC_1"/>
    <property type="match status" value="1"/>
</dbReference>
<keyword evidence="2" id="KW-0808">Transferase</keyword>
<dbReference type="PANTHER" id="PTHR24067">
    <property type="entry name" value="UBIQUITIN-CONJUGATING ENZYME E2"/>
    <property type="match status" value="1"/>
</dbReference>
<dbReference type="PROSITE" id="PS50127">
    <property type="entry name" value="UBC_2"/>
    <property type="match status" value="1"/>
</dbReference>
<dbReference type="AlphaFoldDB" id="A0AAV7XFK0"/>
<keyword evidence="15" id="KW-1185">Reference proteome</keyword>
<protein>
    <recommendedName>
        <fullName evidence="6">Ubiquitin-conjugating enzyme E2 T</fullName>
        <ecNumber evidence="1">2.3.2.23</ecNumber>
    </recommendedName>
    <alternativeName>
        <fullName evidence="7">E2 ubiquitin-conjugating enzyme T</fullName>
    </alternativeName>
    <alternativeName>
        <fullName evidence="9">Ubiquitin carrier protein T</fullName>
    </alternativeName>
    <alternativeName>
        <fullName evidence="8">Ubiquitin-protein ligase T</fullName>
    </alternativeName>
</protein>
<dbReference type="InterPro" id="IPR000608">
    <property type="entry name" value="UBC"/>
</dbReference>
<dbReference type="Pfam" id="PF00179">
    <property type="entry name" value="UQ_con"/>
    <property type="match status" value="1"/>
</dbReference>
<feature type="region of interest" description="Disordered" evidence="12">
    <location>
        <begin position="177"/>
        <end position="208"/>
    </location>
</feature>
<keyword evidence="3 11" id="KW-0547">Nucleotide-binding</keyword>
<evidence type="ECO:0000256" key="6">
    <source>
        <dbReference type="ARBA" id="ARBA00072440"/>
    </source>
</evidence>
<evidence type="ECO:0000256" key="3">
    <source>
        <dbReference type="ARBA" id="ARBA00022741"/>
    </source>
</evidence>
<dbReference type="FunFam" id="3.10.110.10:FF:000041">
    <property type="entry name" value="Ubiquitin-conjugating enzyme E2 T"/>
    <property type="match status" value="1"/>
</dbReference>
<dbReference type="CDD" id="cd23805">
    <property type="entry name" value="UBCc_UBE2T"/>
    <property type="match status" value="1"/>
</dbReference>
<evidence type="ECO:0000313" key="14">
    <source>
        <dbReference type="EMBL" id="KAJ1524123.1"/>
    </source>
</evidence>
<dbReference type="EC" id="2.3.2.23" evidence="1"/>
<comment type="similarity">
    <text evidence="11">Belongs to the ubiquitin-conjugating enzyme family.</text>
</comment>
<evidence type="ECO:0000256" key="9">
    <source>
        <dbReference type="ARBA" id="ARBA00082133"/>
    </source>
</evidence>
<evidence type="ECO:0000313" key="15">
    <source>
        <dbReference type="Proteomes" id="UP001075354"/>
    </source>
</evidence>
<feature type="active site" description="Glycyl thioester intermediate" evidence="10">
    <location>
        <position position="88"/>
    </location>
</feature>
<proteinExistence type="inferred from homology"/>
<evidence type="ECO:0000256" key="5">
    <source>
        <dbReference type="ARBA" id="ARBA00022840"/>
    </source>
</evidence>
<name>A0AAV7XFK0_9NEOP</name>
<dbReference type="GO" id="GO:0005524">
    <property type="term" value="F:ATP binding"/>
    <property type="evidence" value="ECO:0007669"/>
    <property type="project" value="UniProtKB-UniRule"/>
</dbReference>